<evidence type="ECO:0000313" key="1">
    <source>
        <dbReference type="EMBL" id="MFC6765998.1"/>
    </source>
</evidence>
<keyword evidence="2" id="KW-1185">Reference proteome</keyword>
<comment type="caution">
    <text evidence="1">The sequence shown here is derived from an EMBL/GenBank/DDBJ whole genome shotgun (WGS) entry which is preliminary data.</text>
</comment>
<accession>A0ABD5SLY0</accession>
<evidence type="ECO:0008006" key="3">
    <source>
        <dbReference type="Google" id="ProtNLM"/>
    </source>
</evidence>
<dbReference type="RefSeq" id="WP_273738987.1">
    <property type="nucleotide sequence ID" value="NZ_JAQIVI010000210.1"/>
</dbReference>
<proteinExistence type="predicted"/>
<dbReference type="Proteomes" id="UP001596383">
    <property type="component" value="Unassembled WGS sequence"/>
</dbReference>
<organism evidence="1 2">
    <name type="scientific">Natrinema soli</name>
    <dbReference type="NCBI Taxonomy" id="1930624"/>
    <lineage>
        <taxon>Archaea</taxon>
        <taxon>Methanobacteriati</taxon>
        <taxon>Methanobacteriota</taxon>
        <taxon>Stenosarchaea group</taxon>
        <taxon>Halobacteria</taxon>
        <taxon>Halobacteriales</taxon>
        <taxon>Natrialbaceae</taxon>
        <taxon>Natrinema</taxon>
    </lineage>
</organism>
<dbReference type="EMBL" id="JBHSWV010000210">
    <property type="protein sequence ID" value="MFC6765998.1"/>
    <property type="molecule type" value="Genomic_DNA"/>
</dbReference>
<sequence>MATFDTDSTIASALLWALAGACWGAFNYIKNRHKKGEPFDAVHFGTTVAEFTAAGLVLPFVGAELSIENLEQYALVVGPYLDTAVNTAVDTRRRPQDAQ</sequence>
<evidence type="ECO:0000313" key="2">
    <source>
        <dbReference type="Proteomes" id="UP001596383"/>
    </source>
</evidence>
<reference evidence="1 2" key="1">
    <citation type="journal article" date="2019" name="Int. J. Syst. Evol. Microbiol.">
        <title>The Global Catalogue of Microorganisms (GCM) 10K type strain sequencing project: providing services to taxonomists for standard genome sequencing and annotation.</title>
        <authorList>
            <consortium name="The Broad Institute Genomics Platform"/>
            <consortium name="The Broad Institute Genome Sequencing Center for Infectious Disease"/>
            <person name="Wu L."/>
            <person name="Ma J."/>
        </authorList>
    </citation>
    <scope>NUCLEOTIDE SEQUENCE [LARGE SCALE GENOMIC DNA]</scope>
    <source>
        <strain evidence="1 2">LMG 29247</strain>
    </source>
</reference>
<dbReference type="AlphaFoldDB" id="A0ABD5SLY0"/>
<protein>
    <recommendedName>
        <fullName evidence="3">Holin</fullName>
    </recommendedName>
</protein>
<name>A0ABD5SLY0_9EURY</name>
<gene>
    <name evidence="1" type="ORF">ACFQE6_13675</name>
</gene>